<dbReference type="AlphaFoldDB" id="A0AAD6XT43"/>
<organism evidence="1 2">
    <name type="scientific">Mycena belliarum</name>
    <dbReference type="NCBI Taxonomy" id="1033014"/>
    <lineage>
        <taxon>Eukaryota</taxon>
        <taxon>Fungi</taxon>
        <taxon>Dikarya</taxon>
        <taxon>Basidiomycota</taxon>
        <taxon>Agaricomycotina</taxon>
        <taxon>Agaricomycetes</taxon>
        <taxon>Agaricomycetidae</taxon>
        <taxon>Agaricales</taxon>
        <taxon>Marasmiineae</taxon>
        <taxon>Mycenaceae</taxon>
        <taxon>Mycena</taxon>
    </lineage>
</organism>
<accession>A0AAD6XT43</accession>
<dbReference type="EMBL" id="JARJCN010000021">
    <property type="protein sequence ID" value="KAJ7090946.1"/>
    <property type="molecule type" value="Genomic_DNA"/>
</dbReference>
<name>A0AAD6XT43_9AGAR</name>
<sequence length="309" mass="34684">MTTLTINCALQLRCDRLMNRKAGPLVLKRVKSDFDSEPPAAEEEWTVDSDVETIQSGPRFFVFRAQIIRPAGAALDVVLKIDPTGACEAACKNEAKVYQEAKILRGNALPFFYGCFQVRIDAAMVTCLAIEHCGEPLQTNFRDLDYAFACKLLRTVAALHACGLTHGDLHPRNVRVMCDTPVLIDLESSESHTCGLRMMVVPGTTRPTAEEYGCAELHSLVWRMGLWATDKLGIDTIMLDKDSVRTVDDLTRWIPGPEQCDPDYRRYLGELAEHLFEELCEERMLTWGTTEVSDHRIRRDLYKSAAPSA</sequence>
<evidence type="ECO:0000313" key="2">
    <source>
        <dbReference type="Proteomes" id="UP001222325"/>
    </source>
</evidence>
<comment type="caution">
    <text evidence="1">The sequence shown here is derived from an EMBL/GenBank/DDBJ whole genome shotgun (WGS) entry which is preliminary data.</text>
</comment>
<keyword evidence="2" id="KW-1185">Reference proteome</keyword>
<protein>
    <recommendedName>
        <fullName evidence="3">Protein kinase domain-containing protein</fullName>
    </recommendedName>
</protein>
<evidence type="ECO:0000313" key="1">
    <source>
        <dbReference type="EMBL" id="KAJ7090946.1"/>
    </source>
</evidence>
<dbReference type="SUPFAM" id="SSF56112">
    <property type="entry name" value="Protein kinase-like (PK-like)"/>
    <property type="match status" value="1"/>
</dbReference>
<dbReference type="Proteomes" id="UP001222325">
    <property type="component" value="Unassembled WGS sequence"/>
</dbReference>
<dbReference type="Gene3D" id="1.10.510.10">
    <property type="entry name" value="Transferase(Phosphotransferase) domain 1"/>
    <property type="match status" value="1"/>
</dbReference>
<evidence type="ECO:0008006" key="3">
    <source>
        <dbReference type="Google" id="ProtNLM"/>
    </source>
</evidence>
<proteinExistence type="predicted"/>
<gene>
    <name evidence="1" type="ORF">B0H15DRAFT_907006</name>
</gene>
<dbReference type="InterPro" id="IPR011009">
    <property type="entry name" value="Kinase-like_dom_sf"/>
</dbReference>
<reference evidence="1" key="1">
    <citation type="submission" date="2023-03" db="EMBL/GenBank/DDBJ databases">
        <title>Massive genome expansion in bonnet fungi (Mycena s.s.) driven by repeated elements and novel gene families across ecological guilds.</title>
        <authorList>
            <consortium name="Lawrence Berkeley National Laboratory"/>
            <person name="Harder C.B."/>
            <person name="Miyauchi S."/>
            <person name="Viragh M."/>
            <person name="Kuo A."/>
            <person name="Thoen E."/>
            <person name="Andreopoulos B."/>
            <person name="Lu D."/>
            <person name="Skrede I."/>
            <person name="Drula E."/>
            <person name="Henrissat B."/>
            <person name="Morin E."/>
            <person name="Kohler A."/>
            <person name="Barry K."/>
            <person name="LaButti K."/>
            <person name="Morin E."/>
            <person name="Salamov A."/>
            <person name="Lipzen A."/>
            <person name="Mereny Z."/>
            <person name="Hegedus B."/>
            <person name="Baldrian P."/>
            <person name="Stursova M."/>
            <person name="Weitz H."/>
            <person name="Taylor A."/>
            <person name="Grigoriev I.V."/>
            <person name="Nagy L.G."/>
            <person name="Martin F."/>
            <person name="Kauserud H."/>
        </authorList>
    </citation>
    <scope>NUCLEOTIDE SEQUENCE</scope>
    <source>
        <strain evidence="1">CBHHK173m</strain>
    </source>
</reference>